<feature type="domain" description="GAF" evidence="2">
    <location>
        <begin position="26"/>
        <end position="169"/>
    </location>
</feature>
<sequence>MPADVREAAETERVEALHSLHVLDTPREERYDRIVRLARHVFDVPMAAINLIDSDRQWTKAESGLDGLENTTAEDSMCRRTVERADTVVVPDTTADERFRDNRFVVGDARIRFYAGEPLRAPGGEPVGTLCLFHTRPRDLSPKEREVLQEMAGWVERELAAQEELDRAAQVQQVLMPRSAPVLEGYELAGRSVPTQAIGGDFFAWQLLGDGRLQLHVADVMGKGIPAALIAASVRATLVGAAQFNDQGRTVHRAAAASYDLLSETGAFVTAFSARLDPATGRVDYVDAGHGLAFVFDADGYRRLERCGPPLGIFPDTTWDLRTTVLEPGETLVIVSDGLLDFFPTVEETLAAVLAAGLPCLPVEEMVERTVAYASAQGHPDDVTVVALRRATV</sequence>
<evidence type="ECO:0000259" key="3">
    <source>
        <dbReference type="SMART" id="SM00331"/>
    </source>
</evidence>
<feature type="domain" description="PPM-type phosphatase" evidence="3">
    <location>
        <begin position="183"/>
        <end position="390"/>
    </location>
</feature>
<proteinExistence type="predicted"/>
<protein>
    <recommendedName>
        <fullName evidence="6">Serine phosphatase</fullName>
    </recommendedName>
</protein>
<dbReference type="Gene3D" id="3.60.40.10">
    <property type="entry name" value="PPM-type phosphatase domain"/>
    <property type="match status" value="1"/>
</dbReference>
<dbReference type="InterPro" id="IPR003018">
    <property type="entry name" value="GAF"/>
</dbReference>
<dbReference type="AlphaFoldDB" id="A0A917GN16"/>
<dbReference type="InterPro" id="IPR001932">
    <property type="entry name" value="PPM-type_phosphatase-like_dom"/>
</dbReference>
<name>A0A917GN16_9MICC</name>
<dbReference type="SMART" id="SM00331">
    <property type="entry name" value="PP2C_SIG"/>
    <property type="match status" value="1"/>
</dbReference>
<dbReference type="RefSeq" id="WP_188535534.1">
    <property type="nucleotide sequence ID" value="NZ_BMEQ01000005.1"/>
</dbReference>
<evidence type="ECO:0000313" key="5">
    <source>
        <dbReference type="Proteomes" id="UP000638848"/>
    </source>
</evidence>
<accession>A0A917GN16</accession>
<comment type="caution">
    <text evidence="4">The sequence shown here is derived from an EMBL/GenBank/DDBJ whole genome shotgun (WGS) entry which is preliminary data.</text>
</comment>
<dbReference type="PANTHER" id="PTHR43156">
    <property type="entry name" value="STAGE II SPORULATION PROTEIN E-RELATED"/>
    <property type="match status" value="1"/>
</dbReference>
<evidence type="ECO:0000256" key="1">
    <source>
        <dbReference type="ARBA" id="ARBA00022801"/>
    </source>
</evidence>
<keyword evidence="1" id="KW-0378">Hydrolase</keyword>
<dbReference type="Gene3D" id="3.30.450.40">
    <property type="match status" value="1"/>
</dbReference>
<dbReference type="EMBL" id="BMEQ01000005">
    <property type="protein sequence ID" value="GGG52191.1"/>
    <property type="molecule type" value="Genomic_DNA"/>
</dbReference>
<evidence type="ECO:0000259" key="2">
    <source>
        <dbReference type="SMART" id="SM00065"/>
    </source>
</evidence>
<reference evidence="4" key="2">
    <citation type="submission" date="2020-09" db="EMBL/GenBank/DDBJ databases">
        <authorList>
            <person name="Sun Q."/>
            <person name="Zhou Y."/>
        </authorList>
    </citation>
    <scope>NUCLEOTIDE SEQUENCE</scope>
    <source>
        <strain evidence="4">CGMCC 1.12187</strain>
    </source>
</reference>
<evidence type="ECO:0008006" key="6">
    <source>
        <dbReference type="Google" id="ProtNLM"/>
    </source>
</evidence>
<dbReference type="PANTHER" id="PTHR43156:SF2">
    <property type="entry name" value="STAGE II SPORULATION PROTEIN E"/>
    <property type="match status" value="1"/>
</dbReference>
<dbReference type="InterPro" id="IPR029016">
    <property type="entry name" value="GAF-like_dom_sf"/>
</dbReference>
<organism evidence="4 5">
    <name type="scientific">Kocuria dechangensis</name>
    <dbReference type="NCBI Taxonomy" id="1176249"/>
    <lineage>
        <taxon>Bacteria</taxon>
        <taxon>Bacillati</taxon>
        <taxon>Actinomycetota</taxon>
        <taxon>Actinomycetes</taxon>
        <taxon>Micrococcales</taxon>
        <taxon>Micrococcaceae</taxon>
        <taxon>Kocuria</taxon>
    </lineage>
</organism>
<dbReference type="InterPro" id="IPR052016">
    <property type="entry name" value="Bact_Sigma-Reg"/>
</dbReference>
<reference evidence="4" key="1">
    <citation type="journal article" date="2014" name="Int. J. Syst. Evol. Microbiol.">
        <title>Complete genome sequence of Corynebacterium casei LMG S-19264T (=DSM 44701T), isolated from a smear-ripened cheese.</title>
        <authorList>
            <consortium name="US DOE Joint Genome Institute (JGI-PGF)"/>
            <person name="Walter F."/>
            <person name="Albersmeier A."/>
            <person name="Kalinowski J."/>
            <person name="Ruckert C."/>
        </authorList>
    </citation>
    <scope>NUCLEOTIDE SEQUENCE</scope>
    <source>
        <strain evidence="4">CGMCC 1.12187</strain>
    </source>
</reference>
<dbReference type="SUPFAM" id="SSF55781">
    <property type="entry name" value="GAF domain-like"/>
    <property type="match status" value="1"/>
</dbReference>
<dbReference type="Pfam" id="PF07228">
    <property type="entry name" value="SpoIIE"/>
    <property type="match status" value="1"/>
</dbReference>
<dbReference type="SMART" id="SM00065">
    <property type="entry name" value="GAF"/>
    <property type="match status" value="1"/>
</dbReference>
<evidence type="ECO:0000313" key="4">
    <source>
        <dbReference type="EMBL" id="GGG52191.1"/>
    </source>
</evidence>
<gene>
    <name evidence="4" type="ORF">GCM10011374_13660</name>
</gene>
<dbReference type="InterPro" id="IPR036457">
    <property type="entry name" value="PPM-type-like_dom_sf"/>
</dbReference>
<keyword evidence="5" id="KW-1185">Reference proteome</keyword>
<dbReference type="GO" id="GO:0016791">
    <property type="term" value="F:phosphatase activity"/>
    <property type="evidence" value="ECO:0007669"/>
    <property type="project" value="TreeGrafter"/>
</dbReference>
<dbReference type="Proteomes" id="UP000638848">
    <property type="component" value="Unassembled WGS sequence"/>
</dbReference>
<dbReference type="Pfam" id="PF01590">
    <property type="entry name" value="GAF"/>
    <property type="match status" value="1"/>
</dbReference>
<dbReference type="SUPFAM" id="SSF81606">
    <property type="entry name" value="PP2C-like"/>
    <property type="match status" value="1"/>
</dbReference>